<reference evidence="1 2" key="2">
    <citation type="journal article" date="2022" name="Mol. Ecol. Resour.">
        <title>The genomes of chicory, endive, great burdock and yacon provide insights into Asteraceae paleo-polyploidization history and plant inulin production.</title>
        <authorList>
            <person name="Fan W."/>
            <person name="Wang S."/>
            <person name="Wang H."/>
            <person name="Wang A."/>
            <person name="Jiang F."/>
            <person name="Liu H."/>
            <person name="Zhao H."/>
            <person name="Xu D."/>
            <person name="Zhang Y."/>
        </authorList>
    </citation>
    <scope>NUCLEOTIDE SEQUENCE [LARGE SCALE GENOMIC DNA]</scope>
    <source>
        <strain evidence="2">cv. Niubang</strain>
    </source>
</reference>
<proteinExistence type="predicted"/>
<accession>A0ACB9EIB0</accession>
<evidence type="ECO:0000313" key="1">
    <source>
        <dbReference type="EMBL" id="KAI3758186.1"/>
    </source>
</evidence>
<dbReference type="Proteomes" id="UP001055879">
    <property type="component" value="Linkage Group LG02"/>
</dbReference>
<organism evidence="1 2">
    <name type="scientific">Arctium lappa</name>
    <name type="common">Greater burdock</name>
    <name type="synonym">Lappa major</name>
    <dbReference type="NCBI Taxonomy" id="4217"/>
    <lineage>
        <taxon>Eukaryota</taxon>
        <taxon>Viridiplantae</taxon>
        <taxon>Streptophyta</taxon>
        <taxon>Embryophyta</taxon>
        <taxon>Tracheophyta</taxon>
        <taxon>Spermatophyta</taxon>
        <taxon>Magnoliopsida</taxon>
        <taxon>eudicotyledons</taxon>
        <taxon>Gunneridae</taxon>
        <taxon>Pentapetalae</taxon>
        <taxon>asterids</taxon>
        <taxon>campanulids</taxon>
        <taxon>Asterales</taxon>
        <taxon>Asteraceae</taxon>
        <taxon>Carduoideae</taxon>
        <taxon>Cardueae</taxon>
        <taxon>Arctiinae</taxon>
        <taxon>Arctium</taxon>
    </lineage>
</organism>
<evidence type="ECO:0000313" key="2">
    <source>
        <dbReference type="Proteomes" id="UP001055879"/>
    </source>
</evidence>
<gene>
    <name evidence="1" type="ORF">L6452_05739</name>
</gene>
<keyword evidence="2" id="KW-1185">Reference proteome</keyword>
<protein>
    <submittedName>
        <fullName evidence="1">Uncharacterized protein</fullName>
    </submittedName>
</protein>
<sequence length="107" mass="12106">MGTASKGDTHAETIIPREVQQTQPTVQHPDQENMVELWQEIVEDGSKDSTNSPLGPIEKKGKKVVEEEDMAWEPSEEVPLKVRKSKRKVTHTGLISKITRKQRCGSW</sequence>
<dbReference type="EMBL" id="CM042048">
    <property type="protein sequence ID" value="KAI3758186.1"/>
    <property type="molecule type" value="Genomic_DNA"/>
</dbReference>
<name>A0ACB9EIB0_ARCLA</name>
<comment type="caution">
    <text evidence="1">The sequence shown here is derived from an EMBL/GenBank/DDBJ whole genome shotgun (WGS) entry which is preliminary data.</text>
</comment>
<reference evidence="2" key="1">
    <citation type="journal article" date="2022" name="Mol. Ecol. Resour.">
        <title>The genomes of chicory, endive, great burdock and yacon provide insights into Asteraceae palaeo-polyploidization history and plant inulin production.</title>
        <authorList>
            <person name="Fan W."/>
            <person name="Wang S."/>
            <person name="Wang H."/>
            <person name="Wang A."/>
            <person name="Jiang F."/>
            <person name="Liu H."/>
            <person name="Zhao H."/>
            <person name="Xu D."/>
            <person name="Zhang Y."/>
        </authorList>
    </citation>
    <scope>NUCLEOTIDE SEQUENCE [LARGE SCALE GENOMIC DNA]</scope>
    <source>
        <strain evidence="2">cv. Niubang</strain>
    </source>
</reference>